<gene>
    <name evidence="1" type="ORF">BDY17DRAFT_4328</name>
</gene>
<evidence type="ECO:0000313" key="1">
    <source>
        <dbReference type="EMBL" id="KAF2487153.1"/>
    </source>
</evidence>
<protein>
    <submittedName>
        <fullName evidence="1">Uncharacterized protein</fullName>
    </submittedName>
</protein>
<name>A0A6A6Q690_9PEZI</name>
<sequence length="200" mass="22343">MQESSRRRRGRSFRTYTQAMYAPNAGSQAGRSCRPIMQDNLNLAARVTRLTCTGHRLAFGGRHGCSHLRALPCRTKGLMAVLRSGALLDNAGRLYTCITSNLAGWLDDLLAELALSCSGCGRFVQQVTHSPREWCECVGTKSRPQARQPEAIKESLAVGWRPFSFIWNSMLHRQTSTTGNAPRHTWVEWFVLEVAVPSHQ</sequence>
<dbReference type="EMBL" id="MU001631">
    <property type="protein sequence ID" value="KAF2487153.1"/>
    <property type="molecule type" value="Genomic_DNA"/>
</dbReference>
<accession>A0A6A6Q690</accession>
<evidence type="ECO:0000313" key="2">
    <source>
        <dbReference type="Proteomes" id="UP000799767"/>
    </source>
</evidence>
<dbReference type="GeneID" id="54479390"/>
<dbReference type="AlphaFoldDB" id="A0A6A6Q690"/>
<dbReference type="RefSeq" id="XP_033593722.1">
    <property type="nucleotide sequence ID" value="XM_033738388.1"/>
</dbReference>
<reference evidence="1" key="1">
    <citation type="journal article" date="2020" name="Stud. Mycol.">
        <title>101 Dothideomycetes genomes: a test case for predicting lifestyles and emergence of pathogens.</title>
        <authorList>
            <person name="Haridas S."/>
            <person name="Albert R."/>
            <person name="Binder M."/>
            <person name="Bloem J."/>
            <person name="Labutti K."/>
            <person name="Salamov A."/>
            <person name="Andreopoulos B."/>
            <person name="Baker S."/>
            <person name="Barry K."/>
            <person name="Bills G."/>
            <person name="Bluhm B."/>
            <person name="Cannon C."/>
            <person name="Castanera R."/>
            <person name="Culley D."/>
            <person name="Daum C."/>
            <person name="Ezra D."/>
            <person name="Gonzalez J."/>
            <person name="Henrissat B."/>
            <person name="Kuo A."/>
            <person name="Liang C."/>
            <person name="Lipzen A."/>
            <person name="Lutzoni F."/>
            <person name="Magnuson J."/>
            <person name="Mondo S."/>
            <person name="Nolan M."/>
            <person name="Ohm R."/>
            <person name="Pangilinan J."/>
            <person name="Park H.-J."/>
            <person name="Ramirez L."/>
            <person name="Alfaro M."/>
            <person name="Sun H."/>
            <person name="Tritt A."/>
            <person name="Yoshinaga Y."/>
            <person name="Zwiers L.-H."/>
            <person name="Turgeon B."/>
            <person name="Goodwin S."/>
            <person name="Spatafora J."/>
            <person name="Crous P."/>
            <person name="Grigoriev I."/>
        </authorList>
    </citation>
    <scope>NUCLEOTIDE SEQUENCE</scope>
    <source>
        <strain evidence="1">CBS 113389</strain>
    </source>
</reference>
<organism evidence="1 2">
    <name type="scientific">Neohortaea acidophila</name>
    <dbReference type="NCBI Taxonomy" id="245834"/>
    <lineage>
        <taxon>Eukaryota</taxon>
        <taxon>Fungi</taxon>
        <taxon>Dikarya</taxon>
        <taxon>Ascomycota</taxon>
        <taxon>Pezizomycotina</taxon>
        <taxon>Dothideomycetes</taxon>
        <taxon>Dothideomycetidae</taxon>
        <taxon>Mycosphaerellales</taxon>
        <taxon>Teratosphaeriaceae</taxon>
        <taxon>Neohortaea</taxon>
    </lineage>
</organism>
<keyword evidence="2" id="KW-1185">Reference proteome</keyword>
<proteinExistence type="predicted"/>
<dbReference type="Proteomes" id="UP000799767">
    <property type="component" value="Unassembled WGS sequence"/>
</dbReference>